<feature type="active site" description="Proton donor" evidence="8">
    <location>
        <position position="59"/>
    </location>
</feature>
<dbReference type="InterPro" id="IPR002125">
    <property type="entry name" value="CMP_dCMP_dom"/>
</dbReference>
<feature type="domain" description="CMP/dCMP-type deaminase" evidence="9">
    <location>
        <begin position="6"/>
        <end position="117"/>
    </location>
</feature>
<keyword evidence="11" id="KW-1185">Reference proteome</keyword>
<dbReference type="RefSeq" id="WP_105051989.1">
    <property type="nucleotide sequence ID" value="NZ_BMYG01000002.1"/>
</dbReference>
<dbReference type="Gene3D" id="3.40.140.10">
    <property type="entry name" value="Cytidine Deaminase, domain 2"/>
    <property type="match status" value="1"/>
</dbReference>
<evidence type="ECO:0000313" key="10">
    <source>
        <dbReference type="EMBL" id="PQJ53504.1"/>
    </source>
</evidence>
<dbReference type="Pfam" id="PF00383">
    <property type="entry name" value="dCMP_cyt_deam_1"/>
    <property type="match status" value="1"/>
</dbReference>
<dbReference type="PANTHER" id="PTHR11079">
    <property type="entry name" value="CYTOSINE DEAMINASE FAMILY MEMBER"/>
    <property type="match status" value="1"/>
</dbReference>
<accession>A0A2S7UU41</accession>
<evidence type="ECO:0000256" key="3">
    <source>
        <dbReference type="ARBA" id="ARBA00022694"/>
    </source>
</evidence>
<reference evidence="10 11" key="1">
    <citation type="submission" date="2016-12" db="EMBL/GenBank/DDBJ databases">
        <title>Diversity of luminous bacteria.</title>
        <authorList>
            <person name="Yoshizawa S."/>
            <person name="Kogure K."/>
        </authorList>
    </citation>
    <scope>NUCLEOTIDE SEQUENCE [LARGE SCALE GENOMIC DNA]</scope>
    <source>
        <strain evidence="10 11">SA4-48</strain>
    </source>
</reference>
<comment type="caution">
    <text evidence="10">The sequence shown here is derived from an EMBL/GenBank/DDBJ whole genome shotgun (WGS) entry which is preliminary data.</text>
</comment>
<dbReference type="GO" id="GO:0002100">
    <property type="term" value="P:tRNA wobble adenosine to inosine editing"/>
    <property type="evidence" value="ECO:0007669"/>
    <property type="project" value="UniProtKB-UniRule"/>
</dbReference>
<evidence type="ECO:0000256" key="4">
    <source>
        <dbReference type="ARBA" id="ARBA00022723"/>
    </source>
</evidence>
<dbReference type="PROSITE" id="PS00903">
    <property type="entry name" value="CYT_DCMP_DEAMINASES_1"/>
    <property type="match status" value="1"/>
</dbReference>
<dbReference type="PANTHER" id="PTHR11079:SF202">
    <property type="entry name" value="TRNA-SPECIFIC ADENOSINE DEAMINASE"/>
    <property type="match status" value="1"/>
</dbReference>
<feature type="binding site" evidence="8">
    <location>
        <position position="57"/>
    </location>
    <ligand>
        <name>Zn(2+)</name>
        <dbReference type="ChEBI" id="CHEBI:29105"/>
        <note>catalytic</note>
    </ligand>
</feature>
<dbReference type="Proteomes" id="UP000239007">
    <property type="component" value="Unassembled WGS sequence"/>
</dbReference>
<evidence type="ECO:0000259" key="9">
    <source>
        <dbReference type="PROSITE" id="PS51747"/>
    </source>
</evidence>
<proteinExistence type="inferred from homology"/>
<dbReference type="GO" id="GO:0008270">
    <property type="term" value="F:zinc ion binding"/>
    <property type="evidence" value="ECO:0007669"/>
    <property type="project" value="UniProtKB-UniRule"/>
</dbReference>
<name>A0A2S7UU41_9GAMM</name>
<sequence>MSDELNTDLKWMSYAIELASKAEQQGEIPVGAVLVKDDEIIGQGWNQSITLNDPTAHAEVMAIRDAGQRVDNYRLVGSTLYVTLEPCPMCAGALVHSRIDKLVFGASDLKTGAAGSVMNIVSHEKLNHQLEVVPGVLQQECSQAISAFFKKRRQQKKADKLKNTLDENKE</sequence>
<dbReference type="GO" id="GO:0052717">
    <property type="term" value="F:tRNA-specific adenosine-34 deaminase activity"/>
    <property type="evidence" value="ECO:0007669"/>
    <property type="project" value="UniProtKB-UniRule"/>
</dbReference>
<comment type="function">
    <text evidence="8">Catalyzes the deamination of adenosine to inosine at the wobble position 34 of tRNA(Arg2).</text>
</comment>
<keyword evidence="5 8" id="KW-0378">Hydrolase</keyword>
<feature type="binding site" evidence="8">
    <location>
        <position position="87"/>
    </location>
    <ligand>
        <name>Zn(2+)</name>
        <dbReference type="ChEBI" id="CHEBI:29105"/>
        <note>catalytic</note>
    </ligand>
</feature>
<protein>
    <recommendedName>
        <fullName evidence="8">tRNA-specific adenosine deaminase</fullName>
        <ecNumber evidence="8">3.5.4.33</ecNumber>
    </recommendedName>
</protein>
<gene>
    <name evidence="8" type="primary">tadA</name>
    <name evidence="10" type="ORF">BTO11_07370</name>
</gene>
<dbReference type="NCBIfam" id="NF008113">
    <property type="entry name" value="PRK10860.1"/>
    <property type="match status" value="1"/>
</dbReference>
<comment type="subunit">
    <text evidence="2 8">Homodimer.</text>
</comment>
<dbReference type="InterPro" id="IPR016193">
    <property type="entry name" value="Cytidine_deaminase-like"/>
</dbReference>
<dbReference type="OrthoDB" id="9802676at2"/>
<dbReference type="EMBL" id="MSCH01000003">
    <property type="protein sequence ID" value="PQJ53504.1"/>
    <property type="molecule type" value="Genomic_DNA"/>
</dbReference>
<keyword evidence="3 8" id="KW-0819">tRNA processing</keyword>
<dbReference type="InterPro" id="IPR028883">
    <property type="entry name" value="tRNA_aden_deaminase"/>
</dbReference>
<comment type="catalytic activity">
    <reaction evidence="7 8">
        <text>adenosine(34) in tRNA + H2O + H(+) = inosine(34) in tRNA + NH4(+)</text>
        <dbReference type="Rhea" id="RHEA:43168"/>
        <dbReference type="Rhea" id="RHEA-COMP:10373"/>
        <dbReference type="Rhea" id="RHEA-COMP:10374"/>
        <dbReference type="ChEBI" id="CHEBI:15377"/>
        <dbReference type="ChEBI" id="CHEBI:15378"/>
        <dbReference type="ChEBI" id="CHEBI:28938"/>
        <dbReference type="ChEBI" id="CHEBI:74411"/>
        <dbReference type="ChEBI" id="CHEBI:82852"/>
        <dbReference type="EC" id="3.5.4.33"/>
    </reaction>
</comment>
<evidence type="ECO:0000256" key="5">
    <source>
        <dbReference type="ARBA" id="ARBA00022801"/>
    </source>
</evidence>
<dbReference type="EC" id="3.5.4.33" evidence="8"/>
<dbReference type="PROSITE" id="PS51747">
    <property type="entry name" value="CYT_DCMP_DEAMINASES_2"/>
    <property type="match status" value="1"/>
</dbReference>
<evidence type="ECO:0000256" key="6">
    <source>
        <dbReference type="ARBA" id="ARBA00022833"/>
    </source>
</evidence>
<dbReference type="SUPFAM" id="SSF53927">
    <property type="entry name" value="Cytidine deaminase-like"/>
    <property type="match status" value="1"/>
</dbReference>
<evidence type="ECO:0000256" key="1">
    <source>
        <dbReference type="ARBA" id="ARBA00010669"/>
    </source>
</evidence>
<comment type="similarity">
    <text evidence="1">Belongs to the cytidine and deoxycytidylate deaminase family. ADAT2 subfamily.</text>
</comment>
<dbReference type="FunFam" id="3.40.140.10:FF:000005">
    <property type="entry name" value="tRNA-specific adenosine deaminase"/>
    <property type="match status" value="1"/>
</dbReference>
<dbReference type="InterPro" id="IPR016192">
    <property type="entry name" value="APOBEC/CMP_deaminase_Zn-bd"/>
</dbReference>
<keyword evidence="6 8" id="KW-0862">Zinc</keyword>
<keyword evidence="4 8" id="KW-0479">Metal-binding</keyword>
<comment type="cofactor">
    <cofactor evidence="8">
        <name>Zn(2+)</name>
        <dbReference type="ChEBI" id="CHEBI:29105"/>
    </cofactor>
    <text evidence="8">Binds 1 zinc ion per subunit.</text>
</comment>
<organism evidence="10 11">
    <name type="scientific">Psychrosphaera saromensis</name>
    <dbReference type="NCBI Taxonomy" id="716813"/>
    <lineage>
        <taxon>Bacteria</taxon>
        <taxon>Pseudomonadati</taxon>
        <taxon>Pseudomonadota</taxon>
        <taxon>Gammaproteobacteria</taxon>
        <taxon>Alteromonadales</taxon>
        <taxon>Pseudoalteromonadaceae</taxon>
        <taxon>Psychrosphaera</taxon>
    </lineage>
</organism>
<dbReference type="CDD" id="cd01285">
    <property type="entry name" value="nucleoside_deaminase"/>
    <property type="match status" value="1"/>
</dbReference>
<dbReference type="HAMAP" id="MF_00972">
    <property type="entry name" value="tRNA_aden_deaminase"/>
    <property type="match status" value="1"/>
</dbReference>
<dbReference type="AlphaFoldDB" id="A0A2S7UU41"/>
<evidence type="ECO:0000256" key="8">
    <source>
        <dbReference type="HAMAP-Rule" id="MF_00972"/>
    </source>
</evidence>
<feature type="binding site" evidence="8">
    <location>
        <position position="90"/>
    </location>
    <ligand>
        <name>Zn(2+)</name>
        <dbReference type="ChEBI" id="CHEBI:29105"/>
        <note>catalytic</note>
    </ligand>
</feature>
<evidence type="ECO:0000256" key="7">
    <source>
        <dbReference type="ARBA" id="ARBA00048045"/>
    </source>
</evidence>
<evidence type="ECO:0000256" key="2">
    <source>
        <dbReference type="ARBA" id="ARBA00011738"/>
    </source>
</evidence>
<evidence type="ECO:0000313" key="11">
    <source>
        <dbReference type="Proteomes" id="UP000239007"/>
    </source>
</evidence>